<dbReference type="Proteomes" id="UP000091857">
    <property type="component" value="Chromosome 5"/>
</dbReference>
<sequence>TRWLTTLQTFQVFFSSQTITPFNSTGGMAASFGLPFTNAQWKELERQARIYEYLMSSIPVPPHLLIPTSIDLNSDLAPRQSSFCTGQNLKFTNGADLEPGRCRRTDGKKWRCSRNVAPDQKYCERHMHGARPRSRKPVELQASRETNTNNKKRTRYNPAISAESPFPAIISDKNGVSSQFVSTVSPPYLQAPVFLENPIDKVTSCDASLAFASTFKEPRSLERMIKGETADEQWHCVVKQTDIGRETLNWNSFGNFSAGEDQQSNPCMFLSETPKGFIDAWSNGALNNTGSAVFSTGKLSPSSLYLSTEGVDWSDYEMGQIQMGLGPTEPDQNRECCAKYLALASASWTGATPGGPLAEVIQLGGGNSSA</sequence>
<comment type="caution">
    <text evidence="1">The sequence shown here is derived from an EMBL/GenBank/DDBJ whole genome shotgun (WGS) entry which is preliminary data.</text>
</comment>
<organism evidence="1 2">
    <name type="scientific">Manihot esculenta</name>
    <name type="common">Cassava</name>
    <name type="synonym">Jatropha manihot</name>
    <dbReference type="NCBI Taxonomy" id="3983"/>
    <lineage>
        <taxon>Eukaryota</taxon>
        <taxon>Viridiplantae</taxon>
        <taxon>Streptophyta</taxon>
        <taxon>Embryophyta</taxon>
        <taxon>Tracheophyta</taxon>
        <taxon>Spermatophyta</taxon>
        <taxon>Magnoliopsida</taxon>
        <taxon>eudicotyledons</taxon>
        <taxon>Gunneridae</taxon>
        <taxon>Pentapetalae</taxon>
        <taxon>rosids</taxon>
        <taxon>fabids</taxon>
        <taxon>Malpighiales</taxon>
        <taxon>Euphorbiaceae</taxon>
        <taxon>Crotonoideae</taxon>
        <taxon>Manihoteae</taxon>
        <taxon>Manihot</taxon>
    </lineage>
</organism>
<name>A0ACB7HQW0_MANES</name>
<evidence type="ECO:0000313" key="2">
    <source>
        <dbReference type="Proteomes" id="UP000091857"/>
    </source>
</evidence>
<accession>A0ACB7HQW0</accession>
<evidence type="ECO:0000313" key="1">
    <source>
        <dbReference type="EMBL" id="KAG8654897.1"/>
    </source>
</evidence>
<reference evidence="2" key="1">
    <citation type="journal article" date="2016" name="Nat. Biotechnol.">
        <title>Sequencing wild and cultivated cassava and related species reveals extensive interspecific hybridization and genetic diversity.</title>
        <authorList>
            <person name="Bredeson J.V."/>
            <person name="Lyons J.B."/>
            <person name="Prochnik S.E."/>
            <person name="Wu G.A."/>
            <person name="Ha C.M."/>
            <person name="Edsinger-Gonzales E."/>
            <person name="Grimwood J."/>
            <person name="Schmutz J."/>
            <person name="Rabbi I.Y."/>
            <person name="Egesi C."/>
            <person name="Nauluvula P."/>
            <person name="Lebot V."/>
            <person name="Ndunguru J."/>
            <person name="Mkamilo G."/>
            <person name="Bart R.S."/>
            <person name="Setter T.L."/>
            <person name="Gleadow R.M."/>
            <person name="Kulakow P."/>
            <person name="Ferguson M.E."/>
            <person name="Rounsley S."/>
            <person name="Rokhsar D.S."/>
        </authorList>
    </citation>
    <scope>NUCLEOTIDE SEQUENCE [LARGE SCALE GENOMIC DNA]</scope>
    <source>
        <strain evidence="2">cv. AM560-2</strain>
    </source>
</reference>
<feature type="non-terminal residue" evidence="1">
    <location>
        <position position="370"/>
    </location>
</feature>
<proteinExistence type="predicted"/>
<gene>
    <name evidence="1" type="ORF">MANES_05G190700v8</name>
</gene>
<keyword evidence="2" id="KW-1185">Reference proteome</keyword>
<dbReference type="EMBL" id="CM004391">
    <property type="protein sequence ID" value="KAG8654897.1"/>
    <property type="molecule type" value="Genomic_DNA"/>
</dbReference>
<protein>
    <submittedName>
        <fullName evidence="1">Uncharacterized protein</fullName>
    </submittedName>
</protein>